<name>A0A4R6XUB7_9GAMM</name>
<dbReference type="CDD" id="cd14014">
    <property type="entry name" value="STKc_PknB_like"/>
    <property type="match status" value="1"/>
</dbReference>
<feature type="repeat" description="TPR" evidence="5">
    <location>
        <begin position="737"/>
        <end position="770"/>
    </location>
</feature>
<evidence type="ECO:0000313" key="9">
    <source>
        <dbReference type="Proteomes" id="UP000295724"/>
    </source>
</evidence>
<proteinExistence type="predicted"/>
<keyword evidence="9" id="KW-1185">Reference proteome</keyword>
<reference evidence="8 9" key="1">
    <citation type="submission" date="2019-03" db="EMBL/GenBank/DDBJ databases">
        <title>Genomic Encyclopedia of Type Strains, Phase IV (KMG-IV): sequencing the most valuable type-strain genomes for metagenomic binning, comparative biology and taxonomic classification.</title>
        <authorList>
            <person name="Goeker M."/>
        </authorList>
    </citation>
    <scope>NUCLEOTIDE SEQUENCE [LARGE SCALE GENOMIC DNA]</scope>
    <source>
        <strain evidence="8 9">DSM 25488</strain>
    </source>
</reference>
<dbReference type="PROSITE" id="PS50011">
    <property type="entry name" value="PROTEIN_KINASE_DOM"/>
    <property type="match status" value="1"/>
</dbReference>
<dbReference type="EMBL" id="SNZB01000001">
    <property type="protein sequence ID" value="TDR23595.1"/>
    <property type="molecule type" value="Genomic_DNA"/>
</dbReference>
<dbReference type="PANTHER" id="PTHR43289">
    <property type="entry name" value="MITOGEN-ACTIVATED PROTEIN KINASE KINASE KINASE 20-RELATED"/>
    <property type="match status" value="1"/>
</dbReference>
<keyword evidence="6" id="KW-1133">Transmembrane helix</keyword>
<feature type="domain" description="Protein kinase" evidence="7">
    <location>
        <begin position="88"/>
        <end position="376"/>
    </location>
</feature>
<dbReference type="InterPro" id="IPR019734">
    <property type="entry name" value="TPR_rpt"/>
</dbReference>
<dbReference type="InterPro" id="IPR011009">
    <property type="entry name" value="Kinase-like_dom_sf"/>
</dbReference>
<dbReference type="Proteomes" id="UP000295724">
    <property type="component" value="Unassembled WGS sequence"/>
</dbReference>
<protein>
    <submittedName>
        <fullName evidence="8">Serine/threonine protein kinase with TPR repeats</fullName>
    </submittedName>
</protein>
<evidence type="ECO:0000256" key="5">
    <source>
        <dbReference type="PROSITE-ProRule" id="PRU00339"/>
    </source>
</evidence>
<keyword evidence="1" id="KW-0808">Transferase</keyword>
<evidence type="ECO:0000256" key="4">
    <source>
        <dbReference type="ARBA" id="ARBA00022840"/>
    </source>
</evidence>
<dbReference type="GO" id="GO:0004674">
    <property type="term" value="F:protein serine/threonine kinase activity"/>
    <property type="evidence" value="ECO:0007669"/>
    <property type="project" value="UniProtKB-KW"/>
</dbReference>
<gene>
    <name evidence="8" type="ORF">C8D91_0459</name>
</gene>
<dbReference type="InterPro" id="IPR008271">
    <property type="entry name" value="Ser/Thr_kinase_AS"/>
</dbReference>
<dbReference type="SMART" id="SM00028">
    <property type="entry name" value="TPR"/>
    <property type="match status" value="8"/>
</dbReference>
<evidence type="ECO:0000256" key="2">
    <source>
        <dbReference type="ARBA" id="ARBA00022741"/>
    </source>
</evidence>
<evidence type="ECO:0000259" key="7">
    <source>
        <dbReference type="PROSITE" id="PS50011"/>
    </source>
</evidence>
<sequence length="963" mass="108893">MNENEHCNTNNYDEHWDLLWRSFEQIIQSPKEQQTKRIEQIKQQHPQLFPELENLIQSHQTDSSVLDREASDPDFQMAFKPPKSIGGFEILEPLGSGGLGDVYKARKQEDGFSRTVAIKFAPAGKYSPMVLDSFNNELKILLSLNHPHIERLFEGGVSSDNIPYLVVEFIDGEHIDSYCDRKQLNVKQRIKLFLQVCQAVAVMHQSLIIHRDIKASNIMVDQNGVTKLLDFGLAKLTDSKQSEELNESTVSGFMMTLAYASPEQIRGQNITTASDVYSLGMLLYYLLTGRLPYSVEGHDLVAISQQITGKIPPLASQNIKTDAPINASQTALQKKLKGELDAILAKAISKNPQRRYVSAQQLADDLARHLSHEPVLAKPDTVIYRMRKFIQRHPVGVVMTTLVMLSLMLLSAMLFQRSQELQSALVATEAEKQRVTHVTEFLIDVFKVSDPIQNQSDIVDVKDLLDYSSQQLANQFNQEPATKAKLYQTLGSVYLNMSDIDSAERLLHQSTQFELDLPPSEQLTATLIQAELLQKKGQLKAALQLLTQYEKNHADFKLPVVADLKMSLNKGQLLYQLGALDLASETLRVASEKLLQHSNSNEKIKGEQLQADIHQLLGNVYWKKGDLKQVEIHYQRSFDSNSSRLGPQHHATLKSLSALGVLAYTQGHYELARSRFEQVLNSRIEHLGSKHFLTADAHNRLGATEYELGQLTAAEIHYNQALDGLAASGLRESIKFTRVLNNLGLIKRQQTQYQAAEQLFLQALEIQAQLLGQDNPDLAAMQNNLGLTAYDQGNFQQALEWFEQAYQVQFHANGLKNAKIAFAMTNMGRMYLKLNQPDQSRVWINQALQLRAEQLGTDHLLYAATLMAEAEWAFAVNSYEKAVKSVENALKIRESQLDQDDWRLADSRHLWHSLSEQKDMTTHQQLCADAEIIKLRFGQSHPRTQAIYHRMSEHTVTNCSHPE</sequence>
<dbReference type="RefSeq" id="WP_099017778.1">
    <property type="nucleotide sequence ID" value="NZ_NIHB01000001.1"/>
</dbReference>
<dbReference type="AlphaFoldDB" id="A0A4R6XUB7"/>
<evidence type="ECO:0000313" key="8">
    <source>
        <dbReference type="EMBL" id="TDR23595.1"/>
    </source>
</evidence>
<evidence type="ECO:0000256" key="3">
    <source>
        <dbReference type="ARBA" id="ARBA00022777"/>
    </source>
</evidence>
<dbReference type="Gene3D" id="1.10.510.10">
    <property type="entry name" value="Transferase(Phosphotransferase) domain 1"/>
    <property type="match status" value="1"/>
</dbReference>
<evidence type="ECO:0000256" key="1">
    <source>
        <dbReference type="ARBA" id="ARBA00022679"/>
    </source>
</evidence>
<feature type="repeat" description="TPR" evidence="5">
    <location>
        <begin position="779"/>
        <end position="812"/>
    </location>
</feature>
<keyword evidence="3 8" id="KW-0418">Kinase</keyword>
<dbReference type="PROSITE" id="PS50005">
    <property type="entry name" value="TPR"/>
    <property type="match status" value="2"/>
</dbReference>
<dbReference type="OrthoDB" id="9801841at2"/>
<feature type="transmembrane region" description="Helical" evidence="6">
    <location>
        <begin position="395"/>
        <end position="415"/>
    </location>
</feature>
<keyword evidence="5" id="KW-0802">TPR repeat</keyword>
<dbReference type="PROSITE" id="PS00108">
    <property type="entry name" value="PROTEIN_KINASE_ST"/>
    <property type="match status" value="1"/>
</dbReference>
<dbReference type="Gene3D" id="1.25.40.10">
    <property type="entry name" value="Tetratricopeptide repeat domain"/>
    <property type="match status" value="3"/>
</dbReference>
<dbReference type="InterPro" id="IPR011990">
    <property type="entry name" value="TPR-like_helical_dom_sf"/>
</dbReference>
<keyword evidence="8" id="KW-0723">Serine/threonine-protein kinase</keyword>
<keyword evidence="2" id="KW-0547">Nucleotide-binding</keyword>
<evidence type="ECO:0000256" key="6">
    <source>
        <dbReference type="SAM" id="Phobius"/>
    </source>
</evidence>
<dbReference type="Pfam" id="PF13424">
    <property type="entry name" value="TPR_12"/>
    <property type="match status" value="3"/>
</dbReference>
<dbReference type="Pfam" id="PF00069">
    <property type="entry name" value="Pkinase"/>
    <property type="match status" value="1"/>
</dbReference>
<dbReference type="InterPro" id="IPR000719">
    <property type="entry name" value="Prot_kinase_dom"/>
</dbReference>
<dbReference type="Gene3D" id="3.30.200.20">
    <property type="entry name" value="Phosphorylase Kinase, domain 1"/>
    <property type="match status" value="1"/>
</dbReference>
<keyword evidence="4" id="KW-0067">ATP-binding</keyword>
<keyword evidence="6" id="KW-0472">Membrane</keyword>
<dbReference type="GO" id="GO:0005524">
    <property type="term" value="F:ATP binding"/>
    <property type="evidence" value="ECO:0007669"/>
    <property type="project" value="UniProtKB-KW"/>
</dbReference>
<keyword evidence="6" id="KW-0812">Transmembrane</keyword>
<dbReference type="SUPFAM" id="SSF48452">
    <property type="entry name" value="TPR-like"/>
    <property type="match status" value="3"/>
</dbReference>
<dbReference type="PANTHER" id="PTHR43289:SF34">
    <property type="entry name" value="SERINE_THREONINE-PROTEIN KINASE YBDM-RELATED"/>
    <property type="match status" value="1"/>
</dbReference>
<dbReference type="SUPFAM" id="SSF56112">
    <property type="entry name" value="Protein kinase-like (PK-like)"/>
    <property type="match status" value="1"/>
</dbReference>
<organism evidence="8 9">
    <name type="scientific">Marinicella litoralis</name>
    <dbReference type="NCBI Taxonomy" id="644220"/>
    <lineage>
        <taxon>Bacteria</taxon>
        <taxon>Pseudomonadati</taxon>
        <taxon>Pseudomonadota</taxon>
        <taxon>Gammaproteobacteria</taxon>
        <taxon>Lysobacterales</taxon>
        <taxon>Marinicellaceae</taxon>
        <taxon>Marinicella</taxon>
    </lineage>
</organism>
<comment type="caution">
    <text evidence="8">The sequence shown here is derived from an EMBL/GenBank/DDBJ whole genome shotgun (WGS) entry which is preliminary data.</text>
</comment>
<dbReference type="SMART" id="SM00220">
    <property type="entry name" value="S_TKc"/>
    <property type="match status" value="1"/>
</dbReference>
<accession>A0A4R6XUB7</accession>